<dbReference type="Proteomes" id="UP000029055">
    <property type="component" value="Unassembled WGS sequence"/>
</dbReference>
<protein>
    <submittedName>
        <fullName evidence="11">FrzABC PTS putative transporter, the PTS Fructose-Mannitol (Fru) Family</fullName>
        <ecNumber evidence="11">2.7.1.69</ecNumber>
    </submittedName>
</protein>
<feature type="transmembrane region" description="Helical" evidence="9">
    <location>
        <begin position="95"/>
        <end position="123"/>
    </location>
</feature>
<feature type="domain" description="PTS EIIC type-2" evidence="10">
    <location>
        <begin position="12"/>
        <end position="343"/>
    </location>
</feature>
<dbReference type="eggNOG" id="COG1299">
    <property type="taxonomic scope" value="Bacteria"/>
</dbReference>
<reference evidence="11 12" key="1">
    <citation type="submission" date="2014-03" db="EMBL/GenBank/DDBJ databases">
        <title>Genomics of Bifidobacteria.</title>
        <authorList>
            <person name="Ventura M."/>
            <person name="Milani C."/>
            <person name="Lugli G.A."/>
        </authorList>
    </citation>
    <scope>NUCLEOTIDE SEQUENCE [LARGE SCALE GENOMIC DNA]</scope>
    <source>
        <strain evidence="11 12">LMG 11597</strain>
    </source>
</reference>
<evidence type="ECO:0000256" key="9">
    <source>
        <dbReference type="SAM" id="Phobius"/>
    </source>
</evidence>
<dbReference type="EMBL" id="JGZR01000009">
    <property type="protein sequence ID" value="KFJ01736.1"/>
    <property type="molecule type" value="Genomic_DNA"/>
</dbReference>
<keyword evidence="7 9" id="KW-1133">Transmembrane helix</keyword>
<dbReference type="NCBIfam" id="TIGR01427">
    <property type="entry name" value="PTS_IIC_fructo"/>
    <property type="match status" value="1"/>
</dbReference>
<evidence type="ECO:0000256" key="3">
    <source>
        <dbReference type="ARBA" id="ARBA00022475"/>
    </source>
</evidence>
<gene>
    <name evidence="11" type="ORF">BISU_1749</name>
</gene>
<organism evidence="11 12">
    <name type="scientific">Bifidobacterium subtile</name>
    <dbReference type="NCBI Taxonomy" id="77635"/>
    <lineage>
        <taxon>Bacteria</taxon>
        <taxon>Bacillati</taxon>
        <taxon>Actinomycetota</taxon>
        <taxon>Actinomycetes</taxon>
        <taxon>Bifidobacteriales</taxon>
        <taxon>Bifidobacteriaceae</taxon>
        <taxon>Bifidobacterium</taxon>
    </lineage>
</organism>
<name>A0A087E1T5_9BIFI</name>
<keyword evidence="4" id="KW-0762">Sugar transport</keyword>
<feature type="transmembrane region" description="Helical" evidence="9">
    <location>
        <begin position="135"/>
        <end position="157"/>
    </location>
</feature>
<keyword evidence="8 9" id="KW-0472">Membrane</keyword>
<feature type="transmembrane region" description="Helical" evidence="9">
    <location>
        <begin position="62"/>
        <end position="83"/>
    </location>
</feature>
<feature type="transmembrane region" description="Helical" evidence="9">
    <location>
        <begin position="323"/>
        <end position="344"/>
    </location>
</feature>
<dbReference type="GO" id="GO:0005886">
    <property type="term" value="C:plasma membrane"/>
    <property type="evidence" value="ECO:0007669"/>
    <property type="project" value="UniProtKB-SubCell"/>
</dbReference>
<evidence type="ECO:0000256" key="4">
    <source>
        <dbReference type="ARBA" id="ARBA00022597"/>
    </source>
</evidence>
<feature type="transmembrane region" description="Helical" evidence="9">
    <location>
        <begin position="283"/>
        <end position="303"/>
    </location>
</feature>
<dbReference type="InterPro" id="IPR050864">
    <property type="entry name" value="Bacterial_PTS_Sugar_Transport"/>
</dbReference>
<dbReference type="InterPro" id="IPR013014">
    <property type="entry name" value="PTS_EIIC_2"/>
</dbReference>
<proteinExistence type="predicted"/>
<dbReference type="Pfam" id="PF02378">
    <property type="entry name" value="PTS_EIIC"/>
    <property type="match status" value="1"/>
</dbReference>
<keyword evidence="12" id="KW-1185">Reference proteome</keyword>
<dbReference type="RefSeq" id="WP_024464483.1">
    <property type="nucleotide sequence ID" value="NZ_CP062939.1"/>
</dbReference>
<dbReference type="PANTHER" id="PTHR30505">
    <property type="entry name" value="FRUCTOSE-LIKE PERMEASE"/>
    <property type="match status" value="1"/>
</dbReference>
<sequence length="376" mass="39100">MTMKEFWKKANFKGHLLTAISYLIPIVCGAGFLIAIGMAFGGKYQDSLVMGKFDFFQALATLGGKALGLLPVIIATGIAFSIAGKPGIAPGFVTGLAAVAISAGFIGGLVGGYIAGWLAFAVLRYFKVPSWAKGLMPTLIVPFIASFASGLIMVYIIGTPISWFTNWLTNLHASMSGVSNLILGAVIGTLSIVDFGGPINKTVFAFALTLQAQGINGPVTALQLTNTATPIGFGFAFLVAKLIRKNIYTHEEIETLKSTVPMGVVNIVEGSIPIVLNDLIRGVVAAGLGGMVEGAILMSLAHGEGATVPFGGFLMLPTMGSNWWVGLLAIAASVLVTGIVYALIKKDLGSQPSVAKSAAADEADIALDTSRLCKRL</sequence>
<dbReference type="InterPro" id="IPR003352">
    <property type="entry name" value="PTS_EIIC"/>
</dbReference>
<evidence type="ECO:0000256" key="7">
    <source>
        <dbReference type="ARBA" id="ARBA00022989"/>
    </source>
</evidence>
<keyword evidence="2" id="KW-0813">Transport</keyword>
<evidence type="ECO:0000256" key="5">
    <source>
        <dbReference type="ARBA" id="ARBA00022683"/>
    </source>
</evidence>
<dbReference type="PROSITE" id="PS51104">
    <property type="entry name" value="PTS_EIIC_TYPE_2"/>
    <property type="match status" value="1"/>
</dbReference>
<dbReference type="PANTHER" id="PTHR30505:SF0">
    <property type="entry name" value="FRUCTOSE-LIKE PTS SYSTEM EIIBC COMPONENT-RELATED"/>
    <property type="match status" value="1"/>
</dbReference>
<dbReference type="GO" id="GO:0009401">
    <property type="term" value="P:phosphoenolpyruvate-dependent sugar phosphotransferase system"/>
    <property type="evidence" value="ECO:0007669"/>
    <property type="project" value="UniProtKB-KW"/>
</dbReference>
<dbReference type="GO" id="GO:0090563">
    <property type="term" value="F:protein-phosphocysteine-sugar phosphotransferase activity"/>
    <property type="evidence" value="ECO:0007669"/>
    <property type="project" value="TreeGrafter"/>
</dbReference>
<dbReference type="AlphaFoldDB" id="A0A087E1T5"/>
<dbReference type="GO" id="GO:0005351">
    <property type="term" value="F:carbohydrate:proton symporter activity"/>
    <property type="evidence" value="ECO:0007669"/>
    <property type="project" value="InterPro"/>
</dbReference>
<evidence type="ECO:0000256" key="6">
    <source>
        <dbReference type="ARBA" id="ARBA00022692"/>
    </source>
</evidence>
<keyword evidence="6 9" id="KW-0812">Transmembrane</keyword>
<dbReference type="GO" id="GO:0008982">
    <property type="term" value="F:protein-N(PI)-phosphohistidine-sugar phosphotransferase activity"/>
    <property type="evidence" value="ECO:0007669"/>
    <property type="project" value="InterPro"/>
</dbReference>
<dbReference type="InterPro" id="IPR006327">
    <property type="entry name" value="PTS_IIC_fruc"/>
</dbReference>
<keyword evidence="5" id="KW-0598">Phosphotransferase system</keyword>
<comment type="subcellular location">
    <subcellularLocation>
        <location evidence="1">Cell inner membrane</location>
        <topology evidence="1">Multi-pass membrane protein</topology>
    </subcellularLocation>
</comment>
<dbReference type="STRING" id="77635.BISU_1749"/>
<comment type="caution">
    <text evidence="11">The sequence shown here is derived from an EMBL/GenBank/DDBJ whole genome shotgun (WGS) entry which is preliminary data.</text>
</comment>
<evidence type="ECO:0000256" key="8">
    <source>
        <dbReference type="ARBA" id="ARBA00023136"/>
    </source>
</evidence>
<evidence type="ECO:0000259" key="10">
    <source>
        <dbReference type="PROSITE" id="PS51104"/>
    </source>
</evidence>
<accession>A0A087E1T5</accession>
<evidence type="ECO:0000256" key="2">
    <source>
        <dbReference type="ARBA" id="ARBA00022448"/>
    </source>
</evidence>
<feature type="transmembrane region" description="Helical" evidence="9">
    <location>
        <begin position="177"/>
        <end position="196"/>
    </location>
</feature>
<feature type="transmembrane region" description="Helical" evidence="9">
    <location>
        <begin position="20"/>
        <end position="41"/>
    </location>
</feature>
<keyword evidence="11" id="KW-0808">Transferase</keyword>
<keyword evidence="3" id="KW-1003">Cell membrane</keyword>
<evidence type="ECO:0000256" key="1">
    <source>
        <dbReference type="ARBA" id="ARBA00004429"/>
    </source>
</evidence>
<evidence type="ECO:0000313" key="12">
    <source>
        <dbReference type="Proteomes" id="UP000029055"/>
    </source>
</evidence>
<dbReference type="EC" id="2.7.1.69" evidence="11"/>
<evidence type="ECO:0000313" key="11">
    <source>
        <dbReference type="EMBL" id="KFJ01736.1"/>
    </source>
</evidence>